<feature type="region of interest" description="Disordered" evidence="1">
    <location>
        <begin position="1"/>
        <end position="73"/>
    </location>
</feature>
<dbReference type="OrthoDB" id="5374349at2759"/>
<proteinExistence type="predicted"/>
<gene>
    <name evidence="2" type="ORF">GOMPHAMPRED_006913</name>
</gene>
<dbReference type="SUPFAM" id="SSF54928">
    <property type="entry name" value="RNA-binding domain, RBD"/>
    <property type="match status" value="1"/>
</dbReference>
<dbReference type="Proteomes" id="UP000664169">
    <property type="component" value="Unassembled WGS sequence"/>
</dbReference>
<evidence type="ECO:0000313" key="2">
    <source>
        <dbReference type="EMBL" id="CAF9909958.1"/>
    </source>
</evidence>
<evidence type="ECO:0000256" key="1">
    <source>
        <dbReference type="SAM" id="MobiDB-lite"/>
    </source>
</evidence>
<sequence>MASDPAPISFDSIIQAGRIDRDRKKAEELASTIFGKKRRDRNSQAGSKNKLPGSPSLASRITKPVHRSVSSSSINRSRIEAAYEKTSRVNGHGGGQGFSIRGAAGPYVVVGSNFAPGTTAADIRSAIEQVAGEIMSCVIITSNPTIIAEMVFAEKETAEMIVATFNNQKADGRLLHLYFKTGPPTRLEAPPARPQGGSVFINRGVSERSDLFPDKLSTRGPLHTNVAEPEYHDGRYGFSSRDDEEMDMGPRDDIDGGRREYRNERNSASMRTNRRGNGPEYSEASSSRPSNYQPRDDRRLQPSQRLYSDSLYSKSRQNGHR</sequence>
<comment type="caution">
    <text evidence="2">The sequence shown here is derived from an EMBL/GenBank/DDBJ whole genome shotgun (WGS) entry which is preliminary data.</text>
</comment>
<feature type="region of interest" description="Disordered" evidence="1">
    <location>
        <begin position="185"/>
        <end position="204"/>
    </location>
</feature>
<reference evidence="2" key="1">
    <citation type="submission" date="2021-03" db="EMBL/GenBank/DDBJ databases">
        <authorList>
            <person name="Tagirdzhanova G."/>
        </authorList>
    </citation>
    <scope>NUCLEOTIDE SEQUENCE</scope>
</reference>
<feature type="region of interest" description="Disordered" evidence="1">
    <location>
        <begin position="211"/>
        <end position="321"/>
    </location>
</feature>
<feature type="compositionally biased region" description="Basic and acidic residues" evidence="1">
    <location>
        <begin position="18"/>
        <end position="28"/>
    </location>
</feature>
<dbReference type="AlphaFoldDB" id="A0A8H3ET62"/>
<protein>
    <recommendedName>
        <fullName evidence="4">RRM domain-containing protein</fullName>
    </recommendedName>
</protein>
<feature type="compositionally biased region" description="Polar residues" evidence="1">
    <location>
        <begin position="283"/>
        <end position="293"/>
    </location>
</feature>
<dbReference type="InterPro" id="IPR035979">
    <property type="entry name" value="RBD_domain_sf"/>
</dbReference>
<name>A0A8H3ET62_9LECA</name>
<organism evidence="2 3">
    <name type="scientific">Gomphillus americanus</name>
    <dbReference type="NCBI Taxonomy" id="1940652"/>
    <lineage>
        <taxon>Eukaryota</taxon>
        <taxon>Fungi</taxon>
        <taxon>Dikarya</taxon>
        <taxon>Ascomycota</taxon>
        <taxon>Pezizomycotina</taxon>
        <taxon>Lecanoromycetes</taxon>
        <taxon>OSLEUM clade</taxon>
        <taxon>Ostropomycetidae</taxon>
        <taxon>Ostropales</taxon>
        <taxon>Graphidaceae</taxon>
        <taxon>Gomphilloideae</taxon>
        <taxon>Gomphillus</taxon>
    </lineage>
</organism>
<feature type="compositionally biased region" description="Basic and acidic residues" evidence="1">
    <location>
        <begin position="248"/>
        <end position="265"/>
    </location>
</feature>
<dbReference type="EMBL" id="CAJPDQ010000005">
    <property type="protein sequence ID" value="CAF9909958.1"/>
    <property type="molecule type" value="Genomic_DNA"/>
</dbReference>
<feature type="compositionally biased region" description="Polar residues" evidence="1">
    <location>
        <begin position="301"/>
        <end position="321"/>
    </location>
</feature>
<dbReference type="GO" id="GO:0003676">
    <property type="term" value="F:nucleic acid binding"/>
    <property type="evidence" value="ECO:0007669"/>
    <property type="project" value="InterPro"/>
</dbReference>
<evidence type="ECO:0000313" key="3">
    <source>
        <dbReference type="Proteomes" id="UP000664169"/>
    </source>
</evidence>
<keyword evidence="3" id="KW-1185">Reference proteome</keyword>
<evidence type="ECO:0008006" key="4">
    <source>
        <dbReference type="Google" id="ProtNLM"/>
    </source>
</evidence>
<accession>A0A8H3ET62</accession>